<comment type="function">
    <text evidence="16">Catalyzes the phosphorylation of pantothenate (Pan), the first step in CoA biosynthesis.</text>
</comment>
<dbReference type="GO" id="GO:0004594">
    <property type="term" value="F:pantothenate kinase activity"/>
    <property type="evidence" value="ECO:0007669"/>
    <property type="project" value="UniProtKB-EC"/>
</dbReference>
<dbReference type="Proteomes" id="UP001225906">
    <property type="component" value="Unassembled WGS sequence"/>
</dbReference>
<feature type="binding site" evidence="16">
    <location>
        <position position="191"/>
    </location>
    <ligand>
        <name>substrate</name>
    </ligand>
</feature>
<keyword evidence="12 16" id="KW-0630">Potassium</keyword>
<comment type="caution">
    <text evidence="16">Lacks conserved residue(s) required for the propagation of feature annotation.</text>
</comment>
<dbReference type="InterPro" id="IPR043129">
    <property type="entry name" value="ATPase_NBD"/>
</dbReference>
<evidence type="ECO:0000256" key="4">
    <source>
        <dbReference type="ARBA" id="ARBA00005225"/>
    </source>
</evidence>
<evidence type="ECO:0000256" key="11">
    <source>
        <dbReference type="ARBA" id="ARBA00022840"/>
    </source>
</evidence>
<comment type="catalytic activity">
    <reaction evidence="1 16">
        <text>(R)-pantothenate + ATP = (R)-4'-phosphopantothenate + ADP + H(+)</text>
        <dbReference type="Rhea" id="RHEA:16373"/>
        <dbReference type="ChEBI" id="CHEBI:10986"/>
        <dbReference type="ChEBI" id="CHEBI:15378"/>
        <dbReference type="ChEBI" id="CHEBI:29032"/>
        <dbReference type="ChEBI" id="CHEBI:30616"/>
        <dbReference type="ChEBI" id="CHEBI:456216"/>
        <dbReference type="EC" id="2.7.1.33"/>
    </reaction>
</comment>
<evidence type="ECO:0000256" key="15">
    <source>
        <dbReference type="ARBA" id="ARBA00040883"/>
    </source>
</evidence>
<evidence type="ECO:0000256" key="14">
    <source>
        <dbReference type="ARBA" id="ARBA00038036"/>
    </source>
</evidence>
<evidence type="ECO:0000256" key="10">
    <source>
        <dbReference type="ARBA" id="ARBA00022777"/>
    </source>
</evidence>
<evidence type="ECO:0000256" key="12">
    <source>
        <dbReference type="ARBA" id="ARBA00022958"/>
    </source>
</evidence>
<evidence type="ECO:0000256" key="7">
    <source>
        <dbReference type="ARBA" id="ARBA00022490"/>
    </source>
</evidence>
<dbReference type="InterPro" id="IPR004619">
    <property type="entry name" value="Type_III_PanK"/>
</dbReference>
<dbReference type="NCBIfam" id="TIGR00671">
    <property type="entry name" value="baf"/>
    <property type="match status" value="1"/>
</dbReference>
<evidence type="ECO:0000256" key="5">
    <source>
        <dbReference type="ARBA" id="ARBA00011738"/>
    </source>
</evidence>
<dbReference type="PANTHER" id="PTHR34265">
    <property type="entry name" value="TYPE III PANTOTHENATE KINASE"/>
    <property type="match status" value="1"/>
</dbReference>
<keyword evidence="10 16" id="KW-0418">Kinase</keyword>
<evidence type="ECO:0000313" key="18">
    <source>
        <dbReference type="Proteomes" id="UP001225906"/>
    </source>
</evidence>
<reference evidence="18" key="1">
    <citation type="journal article" date="2019" name="Int. J. Syst. Evol. Microbiol.">
        <title>The Global Catalogue of Microorganisms (GCM) 10K type strain sequencing project: providing services to taxonomists for standard genome sequencing and annotation.</title>
        <authorList>
            <consortium name="The Broad Institute Genomics Platform"/>
            <consortium name="The Broad Institute Genome Sequencing Center for Infectious Disease"/>
            <person name="Wu L."/>
            <person name="Ma J."/>
        </authorList>
    </citation>
    <scope>NUCLEOTIDE SEQUENCE [LARGE SCALE GENOMIC DNA]</scope>
    <source>
        <strain evidence="18">VKM B-3159</strain>
    </source>
</reference>
<accession>A0ABT9JSL9</accession>
<comment type="pathway">
    <text evidence="4 16">Cofactor biosynthesis; coenzyme A biosynthesis; CoA from (R)-pantothenate: step 1/5.</text>
</comment>
<keyword evidence="11 16" id="KW-0067">ATP-binding</keyword>
<evidence type="ECO:0000256" key="13">
    <source>
        <dbReference type="ARBA" id="ARBA00022993"/>
    </source>
</evidence>
<evidence type="ECO:0000256" key="3">
    <source>
        <dbReference type="ARBA" id="ARBA00004496"/>
    </source>
</evidence>
<protein>
    <recommendedName>
        <fullName evidence="15 16">Type III pantothenate kinase</fullName>
        <ecNumber evidence="6 16">2.7.1.33</ecNumber>
    </recommendedName>
    <alternativeName>
        <fullName evidence="16">PanK-III</fullName>
    </alternativeName>
    <alternativeName>
        <fullName evidence="16">Pantothenic acid kinase</fullName>
    </alternativeName>
</protein>
<evidence type="ECO:0000256" key="8">
    <source>
        <dbReference type="ARBA" id="ARBA00022679"/>
    </source>
</evidence>
<feature type="binding site" evidence="16">
    <location>
        <begin position="6"/>
        <end position="13"/>
    </location>
    <ligand>
        <name>ATP</name>
        <dbReference type="ChEBI" id="CHEBI:30616"/>
    </ligand>
</feature>
<keyword evidence="8 16" id="KW-0808">Transferase</keyword>
<keyword evidence="18" id="KW-1185">Reference proteome</keyword>
<comment type="similarity">
    <text evidence="14 16">Belongs to the type III pantothenate kinase family.</text>
</comment>
<dbReference type="Pfam" id="PF03309">
    <property type="entry name" value="Pan_kinase"/>
    <property type="match status" value="1"/>
</dbReference>
<dbReference type="Gene3D" id="3.30.420.40">
    <property type="match status" value="2"/>
</dbReference>
<keyword evidence="13 16" id="KW-0173">Coenzyme A biosynthesis</keyword>
<organism evidence="17 18">
    <name type="scientific">Methylophilus aquaticus</name>
    <dbReference type="NCBI Taxonomy" id="1971610"/>
    <lineage>
        <taxon>Bacteria</taxon>
        <taxon>Pseudomonadati</taxon>
        <taxon>Pseudomonadota</taxon>
        <taxon>Betaproteobacteria</taxon>
        <taxon>Nitrosomonadales</taxon>
        <taxon>Methylophilaceae</taxon>
        <taxon>Methylophilus</taxon>
    </lineage>
</organism>
<feature type="binding site" evidence="16">
    <location>
        <position position="129"/>
    </location>
    <ligand>
        <name>ATP</name>
        <dbReference type="ChEBI" id="CHEBI:30616"/>
    </ligand>
</feature>
<evidence type="ECO:0000256" key="1">
    <source>
        <dbReference type="ARBA" id="ARBA00001206"/>
    </source>
</evidence>
<keyword evidence="7 16" id="KW-0963">Cytoplasm</keyword>
<feature type="binding site" evidence="16">
    <location>
        <position position="97"/>
    </location>
    <ligand>
        <name>substrate</name>
    </ligand>
</feature>
<gene>
    <name evidence="16" type="primary">coaX</name>
    <name evidence="17" type="ORF">Q9291_06900</name>
</gene>
<dbReference type="PANTHER" id="PTHR34265:SF1">
    <property type="entry name" value="TYPE III PANTOTHENATE KINASE"/>
    <property type="match status" value="1"/>
</dbReference>
<comment type="subcellular location">
    <subcellularLocation>
        <location evidence="3 16">Cytoplasm</location>
    </subcellularLocation>
</comment>
<comment type="cofactor">
    <cofactor evidence="16">
        <name>NH4(+)</name>
        <dbReference type="ChEBI" id="CHEBI:28938"/>
    </cofactor>
    <cofactor evidence="16">
        <name>K(+)</name>
        <dbReference type="ChEBI" id="CHEBI:29103"/>
    </cofactor>
    <text evidence="16">A monovalent cation. Ammonium or potassium.</text>
</comment>
<dbReference type="EC" id="2.7.1.33" evidence="6 16"/>
<proteinExistence type="inferred from homology"/>
<dbReference type="SUPFAM" id="SSF53067">
    <property type="entry name" value="Actin-like ATPase domain"/>
    <property type="match status" value="2"/>
</dbReference>
<keyword evidence="9 16" id="KW-0547">Nucleotide-binding</keyword>
<evidence type="ECO:0000256" key="16">
    <source>
        <dbReference type="HAMAP-Rule" id="MF_01274"/>
    </source>
</evidence>
<dbReference type="CDD" id="cd24015">
    <property type="entry name" value="ASKHA_NBD_PanK-III"/>
    <property type="match status" value="1"/>
</dbReference>
<evidence type="ECO:0000256" key="2">
    <source>
        <dbReference type="ARBA" id="ARBA00001958"/>
    </source>
</evidence>
<dbReference type="EMBL" id="JAVCAP010000014">
    <property type="protein sequence ID" value="MDP8567573.1"/>
    <property type="molecule type" value="Genomic_DNA"/>
</dbReference>
<name>A0ABT9JSL9_9PROT</name>
<feature type="active site" description="Proton acceptor" evidence="16">
    <location>
        <position position="106"/>
    </location>
</feature>
<dbReference type="RefSeq" id="WP_306389297.1">
    <property type="nucleotide sequence ID" value="NZ_JAVCAP010000014.1"/>
</dbReference>
<comment type="caution">
    <text evidence="17">The sequence shown here is derived from an EMBL/GenBank/DDBJ whole genome shotgun (WGS) entry which is preliminary data.</text>
</comment>
<evidence type="ECO:0000313" key="17">
    <source>
        <dbReference type="EMBL" id="MDP8567573.1"/>
    </source>
</evidence>
<feature type="binding site" evidence="16">
    <location>
        <begin position="104"/>
        <end position="107"/>
    </location>
    <ligand>
        <name>substrate</name>
    </ligand>
</feature>
<evidence type="ECO:0000256" key="6">
    <source>
        <dbReference type="ARBA" id="ARBA00012102"/>
    </source>
</evidence>
<sequence length="266" mass="28701">MRLLIDAGNTRTKWAWAMEAGGPDVDSVSAFDNASWLNHVEAAEQTAFASAVAQATEIWISNVAGALWLQVFESLETVARMHWVSASAEALGVHNRYHDPSQLGSDRWCCLLAAWAHYQQPALVVNAGTAVTIDALQIMEAPTLKKHAVFDGGSIQPGLQLMWQSMQQRTAQLNAAFPDDFLAVDARPRNTQQAMLLGCLHAIAGAVLLQYQALTSTCANPPLLLLSGGDAPRLQPHLSQILSVQAIIVDNLVLRGLASVAENMTQ</sequence>
<dbReference type="HAMAP" id="MF_01274">
    <property type="entry name" value="Pantothen_kinase_3"/>
    <property type="match status" value="1"/>
</dbReference>
<evidence type="ECO:0000256" key="9">
    <source>
        <dbReference type="ARBA" id="ARBA00022741"/>
    </source>
</evidence>
<comment type="subunit">
    <text evidence="5 16">Homodimer.</text>
</comment>
<comment type="cofactor">
    <cofactor evidence="2">
        <name>K(+)</name>
        <dbReference type="ChEBI" id="CHEBI:29103"/>
    </cofactor>
</comment>